<keyword evidence="12 18" id="KW-0675">Receptor</keyword>
<evidence type="ECO:0000256" key="1">
    <source>
        <dbReference type="ARBA" id="ARBA00004571"/>
    </source>
</evidence>
<keyword evidence="7" id="KW-0732">Signal</keyword>
<comment type="caution">
    <text evidence="18">The sequence shown here is derived from an EMBL/GenBank/DDBJ whole genome shotgun (WGS) entry which is preliminary data.</text>
</comment>
<dbReference type="InterPro" id="IPR012910">
    <property type="entry name" value="Plug_dom"/>
</dbReference>
<dbReference type="Proteomes" id="UP000436692">
    <property type="component" value="Unassembled WGS sequence"/>
</dbReference>
<keyword evidence="5" id="KW-0410">Iron transport</keyword>
<dbReference type="Pfam" id="PF00593">
    <property type="entry name" value="TonB_dep_Rec_b-barrel"/>
    <property type="match status" value="1"/>
</dbReference>
<evidence type="ECO:0000256" key="3">
    <source>
        <dbReference type="ARBA" id="ARBA00022448"/>
    </source>
</evidence>
<dbReference type="GO" id="GO:0038023">
    <property type="term" value="F:signaling receptor activity"/>
    <property type="evidence" value="ECO:0007669"/>
    <property type="project" value="InterPro"/>
</dbReference>
<evidence type="ECO:0000313" key="18">
    <source>
        <dbReference type="EMBL" id="MUZ55987.1"/>
    </source>
</evidence>
<dbReference type="InterPro" id="IPR010105">
    <property type="entry name" value="TonB_sidphr_rcpt"/>
</dbReference>
<dbReference type="GO" id="GO:0015344">
    <property type="term" value="F:siderophore uptake transmembrane transporter activity"/>
    <property type="evidence" value="ECO:0007669"/>
    <property type="project" value="TreeGrafter"/>
</dbReference>
<keyword evidence="6 14" id="KW-0812">Transmembrane</keyword>
<feature type="domain" description="TonB-dependent receptor-like beta-barrel" evidence="16">
    <location>
        <begin position="262"/>
        <end position="698"/>
    </location>
</feature>
<evidence type="ECO:0000256" key="13">
    <source>
        <dbReference type="ARBA" id="ARBA00023237"/>
    </source>
</evidence>
<keyword evidence="4 14" id="KW-1134">Transmembrane beta strand</keyword>
<evidence type="ECO:0000256" key="11">
    <source>
        <dbReference type="ARBA" id="ARBA00023136"/>
    </source>
</evidence>
<evidence type="ECO:0000259" key="16">
    <source>
        <dbReference type="Pfam" id="PF00593"/>
    </source>
</evidence>
<accession>A0AAE5AUH7</accession>
<dbReference type="PANTHER" id="PTHR32552">
    <property type="entry name" value="FERRICHROME IRON RECEPTOR-RELATED"/>
    <property type="match status" value="1"/>
</dbReference>
<dbReference type="InterPro" id="IPR039426">
    <property type="entry name" value="TonB-dep_rcpt-like"/>
</dbReference>
<keyword evidence="8" id="KW-0408">Iron</keyword>
<feature type="domain" description="TonB-dependent receptor plug" evidence="17">
    <location>
        <begin position="84"/>
        <end position="187"/>
    </location>
</feature>
<name>A0AAE5AUH7_AGRVI</name>
<evidence type="ECO:0000256" key="9">
    <source>
        <dbReference type="ARBA" id="ARBA00023065"/>
    </source>
</evidence>
<keyword evidence="10 15" id="KW-0798">TonB box</keyword>
<keyword evidence="13 14" id="KW-0998">Cell outer membrane</keyword>
<dbReference type="SUPFAM" id="SSF56935">
    <property type="entry name" value="Porins"/>
    <property type="match status" value="1"/>
</dbReference>
<evidence type="ECO:0000259" key="17">
    <source>
        <dbReference type="Pfam" id="PF07715"/>
    </source>
</evidence>
<dbReference type="InterPro" id="IPR037066">
    <property type="entry name" value="Plug_dom_sf"/>
</dbReference>
<evidence type="ECO:0000256" key="12">
    <source>
        <dbReference type="ARBA" id="ARBA00023170"/>
    </source>
</evidence>
<dbReference type="AlphaFoldDB" id="A0AAE5AUH7"/>
<dbReference type="PROSITE" id="PS52016">
    <property type="entry name" value="TONB_DEPENDENT_REC_3"/>
    <property type="match status" value="1"/>
</dbReference>
<protein>
    <submittedName>
        <fullName evidence="18">TonB-dependent siderophore receptor</fullName>
    </submittedName>
</protein>
<keyword evidence="11 14" id="KW-0472">Membrane</keyword>
<dbReference type="PANTHER" id="PTHR32552:SF68">
    <property type="entry name" value="FERRICHROME OUTER MEMBRANE TRANSPORTER_PHAGE RECEPTOR"/>
    <property type="match status" value="1"/>
</dbReference>
<evidence type="ECO:0000313" key="19">
    <source>
        <dbReference type="Proteomes" id="UP000436692"/>
    </source>
</evidence>
<evidence type="ECO:0000256" key="6">
    <source>
        <dbReference type="ARBA" id="ARBA00022692"/>
    </source>
</evidence>
<evidence type="ECO:0000256" key="4">
    <source>
        <dbReference type="ARBA" id="ARBA00022452"/>
    </source>
</evidence>
<evidence type="ECO:0000256" key="10">
    <source>
        <dbReference type="ARBA" id="ARBA00023077"/>
    </source>
</evidence>
<sequence length="728" mass="79710">MTKMTKGAGGRAQAANRTMSRHGQLLLGSIAGLALIAAASQAWSQEKDTELSTITVQGKASATGPDANIVAKETTVGSKTDTPIIDIPLAVSVVTMKEMETRGVSDMQAAVAYTSGVVVDEFGSDDRYDYYRIRGFDTTTLGIYRDGLSARIPAWFTAARTEPYGLERVEVLKGSTSTLFGLNGPGGMINAVTKHPTDTFHAEVYTTFGDNHIETGTDFGGPLDKEGVFTYRVTAKWQNADLGSDYSNDDRIYVAPALTISPDESTSLTFLTDYNKRNTTPALGFPAGLDVDTTRFYGEPDFNKFDTIQKDVGYEFRHEITEGLTFRQNARYSHVDLDYETVYGASTDSSANRTAYAVDGVADRFAIDNQLEYDTSTDRLDSKTLLGVDYSYDSTHEVIGYGSAPGIDMNDPVFCGRSCVSLDPYLDWKVKQKALGIYAQEQLTLDDRWILTLGGRYDYVNTTADYLSPGTNSDYFSKAGSSDNNTSEAFTKRIGLSYKITPELAAYANYSTSFQPLVTPTANGYSVSGSLKPQEGEQYEIGLKYKPDSFDALFTVALFDITQTNVPSNVTPILQRQIGKVGVRGVEVEGKVALNDRWNMTLAYSYWDAEIKEDGTGGNAGNRPERVPRNTASAWVDYTIPGDGWRGDLTLGGGVRYVGSSYGDSANTVKVDAYTVVDAMASYKVTENVTFAINAKNLFDKKYVTTTYYGSSYYGDRRTVLGTLKYTW</sequence>
<dbReference type="CDD" id="cd01347">
    <property type="entry name" value="ligand_gated_channel"/>
    <property type="match status" value="1"/>
</dbReference>
<evidence type="ECO:0000256" key="14">
    <source>
        <dbReference type="PROSITE-ProRule" id="PRU01360"/>
    </source>
</evidence>
<evidence type="ECO:0000256" key="8">
    <source>
        <dbReference type="ARBA" id="ARBA00023004"/>
    </source>
</evidence>
<dbReference type="FunFam" id="2.170.130.10:FF:000001">
    <property type="entry name" value="Catecholate siderophore TonB-dependent receptor"/>
    <property type="match status" value="1"/>
</dbReference>
<dbReference type="Gene3D" id="2.40.170.20">
    <property type="entry name" value="TonB-dependent receptor, beta-barrel domain"/>
    <property type="match status" value="1"/>
</dbReference>
<reference evidence="18 19" key="1">
    <citation type="submission" date="2019-12" db="EMBL/GenBank/DDBJ databases">
        <title>Whole-genome sequencing of Allorhizobium vitis.</title>
        <authorList>
            <person name="Gan H.M."/>
            <person name="Szegedi E."/>
            <person name="Burr T."/>
            <person name="Savka M.A."/>
        </authorList>
    </citation>
    <scope>NUCLEOTIDE SEQUENCE [LARGE SCALE GENOMIC DNA]</scope>
    <source>
        <strain evidence="18 19">CG989</strain>
    </source>
</reference>
<dbReference type="EMBL" id="WPHM01000001">
    <property type="protein sequence ID" value="MUZ55987.1"/>
    <property type="molecule type" value="Genomic_DNA"/>
</dbReference>
<evidence type="ECO:0000256" key="15">
    <source>
        <dbReference type="RuleBase" id="RU003357"/>
    </source>
</evidence>
<dbReference type="Gene3D" id="2.170.130.10">
    <property type="entry name" value="TonB-dependent receptor, plug domain"/>
    <property type="match status" value="1"/>
</dbReference>
<keyword evidence="3 14" id="KW-0813">Transport</keyword>
<keyword evidence="9" id="KW-0406">Ion transport</keyword>
<gene>
    <name evidence="18" type="ORF">GOZ95_00785</name>
</gene>
<comment type="subcellular location">
    <subcellularLocation>
        <location evidence="1 14">Cell outer membrane</location>
        <topology evidence="1 14">Multi-pass membrane protein</topology>
    </subcellularLocation>
</comment>
<organism evidence="18 19">
    <name type="scientific">Agrobacterium vitis</name>
    <name type="common">Rhizobium vitis</name>
    <dbReference type="NCBI Taxonomy" id="373"/>
    <lineage>
        <taxon>Bacteria</taxon>
        <taxon>Pseudomonadati</taxon>
        <taxon>Pseudomonadota</taxon>
        <taxon>Alphaproteobacteria</taxon>
        <taxon>Hyphomicrobiales</taxon>
        <taxon>Rhizobiaceae</taxon>
        <taxon>Rhizobium/Agrobacterium group</taxon>
        <taxon>Agrobacterium</taxon>
    </lineage>
</organism>
<evidence type="ECO:0000256" key="2">
    <source>
        <dbReference type="ARBA" id="ARBA00009810"/>
    </source>
</evidence>
<dbReference type="InterPro" id="IPR036942">
    <property type="entry name" value="Beta-barrel_TonB_sf"/>
</dbReference>
<dbReference type="InterPro" id="IPR000531">
    <property type="entry name" value="Beta-barrel_TonB"/>
</dbReference>
<evidence type="ECO:0000256" key="5">
    <source>
        <dbReference type="ARBA" id="ARBA00022496"/>
    </source>
</evidence>
<comment type="similarity">
    <text evidence="2 14 15">Belongs to the TonB-dependent receptor family.</text>
</comment>
<dbReference type="NCBIfam" id="TIGR01783">
    <property type="entry name" value="TonB-siderophor"/>
    <property type="match status" value="1"/>
</dbReference>
<dbReference type="GO" id="GO:0009279">
    <property type="term" value="C:cell outer membrane"/>
    <property type="evidence" value="ECO:0007669"/>
    <property type="project" value="UniProtKB-SubCell"/>
</dbReference>
<dbReference type="Pfam" id="PF07715">
    <property type="entry name" value="Plug"/>
    <property type="match status" value="1"/>
</dbReference>
<proteinExistence type="inferred from homology"/>
<dbReference type="GO" id="GO:0015891">
    <property type="term" value="P:siderophore transport"/>
    <property type="evidence" value="ECO:0007669"/>
    <property type="project" value="InterPro"/>
</dbReference>
<evidence type="ECO:0000256" key="7">
    <source>
        <dbReference type="ARBA" id="ARBA00022729"/>
    </source>
</evidence>